<feature type="compositionally biased region" description="Basic and acidic residues" evidence="1">
    <location>
        <begin position="278"/>
        <end position="295"/>
    </location>
</feature>
<feature type="compositionally biased region" description="Polar residues" evidence="1">
    <location>
        <begin position="241"/>
        <end position="263"/>
    </location>
</feature>
<evidence type="ECO:0000313" key="2">
    <source>
        <dbReference type="EMBL" id="KAA6369443.1"/>
    </source>
</evidence>
<gene>
    <name evidence="2" type="ORF">EZS28_035029</name>
</gene>
<evidence type="ECO:0000313" key="3">
    <source>
        <dbReference type="Proteomes" id="UP000324800"/>
    </source>
</evidence>
<dbReference type="AlphaFoldDB" id="A0A5J4UGZ6"/>
<dbReference type="EMBL" id="SNRW01016365">
    <property type="protein sequence ID" value="KAA6369443.1"/>
    <property type="molecule type" value="Genomic_DNA"/>
</dbReference>
<sequence>MKFLEDAVDRKCSDDSVKNQRLSLTLLLKFLVLLLEQNLFTIVWRRAVAATLVMLNIPNKPKKFWKIGYEVKYIQVDDLRKAISAIIQSVGIDKTYSVSCVSAAAITKLLKHNIRCAQIYRFTHHSHTASMVRQYYDKNNNVESRKVHSQTEEKLDSEEVEEQEGTLLEELNMRESQCRLENINPRWSPTKGEYHVQAQQTVAEEEKALFQDQFNIERVNKQSKSSLSLQEVVYNSEEYKQSSGRDMSSSFVPPHQDVSTLGNLEQMESYEVQMISSADREHEAPIQQEKKTDDS</sequence>
<comment type="caution">
    <text evidence="2">The sequence shown here is derived from an EMBL/GenBank/DDBJ whole genome shotgun (WGS) entry which is preliminary data.</text>
</comment>
<evidence type="ECO:0000256" key="1">
    <source>
        <dbReference type="SAM" id="MobiDB-lite"/>
    </source>
</evidence>
<name>A0A5J4UGZ6_9EUKA</name>
<dbReference type="Proteomes" id="UP000324800">
    <property type="component" value="Unassembled WGS sequence"/>
</dbReference>
<feature type="region of interest" description="Disordered" evidence="1">
    <location>
        <begin position="240"/>
        <end position="295"/>
    </location>
</feature>
<organism evidence="2 3">
    <name type="scientific">Streblomastix strix</name>
    <dbReference type="NCBI Taxonomy" id="222440"/>
    <lineage>
        <taxon>Eukaryota</taxon>
        <taxon>Metamonada</taxon>
        <taxon>Preaxostyla</taxon>
        <taxon>Oxymonadida</taxon>
        <taxon>Streblomastigidae</taxon>
        <taxon>Streblomastix</taxon>
    </lineage>
</organism>
<proteinExistence type="predicted"/>
<reference evidence="2 3" key="1">
    <citation type="submission" date="2019-03" db="EMBL/GenBank/DDBJ databases">
        <title>Single cell metagenomics reveals metabolic interactions within the superorganism composed of flagellate Streblomastix strix and complex community of Bacteroidetes bacteria on its surface.</title>
        <authorList>
            <person name="Treitli S.C."/>
            <person name="Kolisko M."/>
            <person name="Husnik F."/>
            <person name="Keeling P."/>
            <person name="Hampl V."/>
        </authorList>
    </citation>
    <scope>NUCLEOTIDE SEQUENCE [LARGE SCALE GENOMIC DNA]</scope>
    <source>
        <strain evidence="2">ST1C</strain>
    </source>
</reference>
<accession>A0A5J4UGZ6</accession>
<protein>
    <recommendedName>
        <fullName evidence="4">Tyr recombinase domain-containing protein</fullName>
    </recommendedName>
</protein>
<evidence type="ECO:0008006" key="4">
    <source>
        <dbReference type="Google" id="ProtNLM"/>
    </source>
</evidence>